<keyword evidence="1" id="KW-1133">Transmembrane helix</keyword>
<keyword evidence="3" id="KW-1185">Reference proteome</keyword>
<feature type="transmembrane region" description="Helical" evidence="1">
    <location>
        <begin position="39"/>
        <end position="59"/>
    </location>
</feature>
<evidence type="ECO:0000256" key="1">
    <source>
        <dbReference type="SAM" id="Phobius"/>
    </source>
</evidence>
<keyword evidence="1" id="KW-0812">Transmembrane</keyword>
<feature type="transmembrane region" description="Helical" evidence="1">
    <location>
        <begin position="79"/>
        <end position="99"/>
    </location>
</feature>
<dbReference type="AlphaFoldDB" id="A0A1I5ADH0"/>
<dbReference type="Proteomes" id="UP000182961">
    <property type="component" value="Unassembled WGS sequence"/>
</dbReference>
<accession>A0A1I5ADH0</accession>
<evidence type="ECO:0000313" key="3">
    <source>
        <dbReference type="Proteomes" id="UP000182961"/>
    </source>
</evidence>
<dbReference type="EMBL" id="FOUT01000036">
    <property type="protein sequence ID" value="SFN60463.1"/>
    <property type="molecule type" value="Genomic_DNA"/>
</dbReference>
<proteinExistence type="predicted"/>
<sequence length="274" mass="32174">MTTIFICLSFIIIIILFRHNFLLIKTLKNLKKIESKDNNDTIGIIVIILIIVFLIPYLFTRSVFKEYNFSDTGEIGDTIGGITSPFINGIAAILVYIAFKEQKKSNDILTEEINIEKNKELENLETLKKVILYDLNVRIKPGAERIIIEIRKCLEELEDTNIKYYNDHVDFNDQIFKSNNLSSYLKIFNKEPKDFNVILNIYNRVNFIYKHTPLQISFKYPTDKNNMVFIDVPKKRRTTTIERHLAKKKIELELLINNTKSLIDNIDEILLKYE</sequence>
<keyword evidence="1" id="KW-0472">Membrane</keyword>
<dbReference type="eggNOG" id="ENOG5032FFZ">
    <property type="taxonomic scope" value="Bacteria"/>
</dbReference>
<name>A0A1I5ADH0_9FLAO</name>
<organism evidence="2 3">
    <name type="scientific">Flavobacterium succinicans</name>
    <dbReference type="NCBI Taxonomy" id="29536"/>
    <lineage>
        <taxon>Bacteria</taxon>
        <taxon>Pseudomonadati</taxon>
        <taxon>Bacteroidota</taxon>
        <taxon>Flavobacteriia</taxon>
        <taxon>Flavobacteriales</taxon>
        <taxon>Flavobacteriaceae</taxon>
        <taxon>Flavobacterium</taxon>
    </lineage>
</organism>
<evidence type="ECO:0000313" key="2">
    <source>
        <dbReference type="EMBL" id="SFN60463.1"/>
    </source>
</evidence>
<dbReference type="RefSeq" id="WP_024982772.1">
    <property type="nucleotide sequence ID" value="NZ_FOUT01000036.1"/>
</dbReference>
<gene>
    <name evidence="2" type="ORF">SAMN05444143_1362</name>
</gene>
<reference evidence="3" key="1">
    <citation type="submission" date="2016-10" db="EMBL/GenBank/DDBJ databases">
        <authorList>
            <person name="Varghese N."/>
            <person name="Submissions S."/>
        </authorList>
    </citation>
    <scope>NUCLEOTIDE SEQUENCE [LARGE SCALE GENOMIC DNA]</scope>
    <source>
        <strain evidence="3">DSM 4002</strain>
    </source>
</reference>
<feature type="transmembrane region" description="Helical" evidence="1">
    <location>
        <begin position="6"/>
        <end position="27"/>
    </location>
</feature>
<protein>
    <submittedName>
        <fullName evidence="2">Uncharacterized protein</fullName>
    </submittedName>
</protein>